<feature type="domain" description="Glycosyltransferase 2-like" evidence="1">
    <location>
        <begin position="353"/>
        <end position="533"/>
    </location>
</feature>
<dbReference type="SUPFAM" id="SSF53448">
    <property type="entry name" value="Nucleotide-diphospho-sugar transferases"/>
    <property type="match status" value="2"/>
</dbReference>
<protein>
    <submittedName>
        <fullName evidence="2">Glycosyltransferase</fullName>
        <ecNumber evidence="2">2.4.-.-</ecNumber>
    </submittedName>
</protein>
<dbReference type="CDD" id="cd04184">
    <property type="entry name" value="GT2_RfbC_Mx_like"/>
    <property type="match status" value="1"/>
</dbReference>
<dbReference type="EMBL" id="JBHLUN010000007">
    <property type="protein sequence ID" value="MFC0408655.1"/>
    <property type="molecule type" value="Genomic_DNA"/>
</dbReference>
<dbReference type="InterPro" id="IPR050834">
    <property type="entry name" value="Glycosyltransf_2"/>
</dbReference>
<reference evidence="2 3" key="1">
    <citation type="submission" date="2024-09" db="EMBL/GenBank/DDBJ databases">
        <authorList>
            <person name="Sun Q."/>
            <person name="Mori K."/>
        </authorList>
    </citation>
    <scope>NUCLEOTIDE SEQUENCE [LARGE SCALE GENOMIC DNA]</scope>
    <source>
        <strain evidence="2 3">TBRC 5777</strain>
    </source>
</reference>
<dbReference type="PANTHER" id="PTHR43685:SF2">
    <property type="entry name" value="GLYCOSYLTRANSFERASE 2-LIKE DOMAIN-CONTAINING PROTEIN"/>
    <property type="match status" value="1"/>
</dbReference>
<evidence type="ECO:0000313" key="3">
    <source>
        <dbReference type="Proteomes" id="UP001589865"/>
    </source>
</evidence>
<dbReference type="InterPro" id="IPR029044">
    <property type="entry name" value="Nucleotide-diphossugar_trans"/>
</dbReference>
<dbReference type="Gene3D" id="3.90.550.10">
    <property type="entry name" value="Spore Coat Polysaccharide Biosynthesis Protein SpsA, Chain A"/>
    <property type="match status" value="2"/>
</dbReference>
<dbReference type="PANTHER" id="PTHR43685">
    <property type="entry name" value="GLYCOSYLTRANSFERASE"/>
    <property type="match status" value="1"/>
</dbReference>
<evidence type="ECO:0000313" key="2">
    <source>
        <dbReference type="EMBL" id="MFC0408655.1"/>
    </source>
</evidence>
<feature type="domain" description="Glycosyltransferase 2-like" evidence="1">
    <location>
        <begin position="92"/>
        <end position="253"/>
    </location>
</feature>
<name>A0ABV6JTK6_9PROT</name>
<dbReference type="Pfam" id="PF00535">
    <property type="entry name" value="Glycos_transf_2"/>
    <property type="match status" value="2"/>
</dbReference>
<gene>
    <name evidence="2" type="ORF">ACFFGY_10370</name>
</gene>
<dbReference type="InterPro" id="IPR001173">
    <property type="entry name" value="Glyco_trans_2-like"/>
</dbReference>
<dbReference type="CDD" id="cd04186">
    <property type="entry name" value="GT_2_like_c"/>
    <property type="match status" value="1"/>
</dbReference>
<dbReference type="EC" id="2.4.-.-" evidence="2"/>
<dbReference type="GO" id="GO:0016757">
    <property type="term" value="F:glycosyltransferase activity"/>
    <property type="evidence" value="ECO:0007669"/>
    <property type="project" value="UniProtKB-KW"/>
</dbReference>
<keyword evidence="2" id="KW-0808">Transferase</keyword>
<evidence type="ECO:0000259" key="1">
    <source>
        <dbReference type="Pfam" id="PF00535"/>
    </source>
</evidence>
<keyword evidence="2" id="KW-0328">Glycosyltransferase</keyword>
<comment type="caution">
    <text evidence="2">The sequence shown here is derived from an EMBL/GenBank/DDBJ whole genome shotgun (WGS) entry which is preliminary data.</text>
</comment>
<keyword evidence="3" id="KW-1185">Reference proteome</keyword>
<dbReference type="Proteomes" id="UP001589865">
    <property type="component" value="Unassembled WGS sequence"/>
</dbReference>
<accession>A0ABV6JTK6</accession>
<organism evidence="2 3">
    <name type="scientific">Roseomonas elaeocarpi</name>
    <dbReference type="NCBI Taxonomy" id="907779"/>
    <lineage>
        <taxon>Bacteria</taxon>
        <taxon>Pseudomonadati</taxon>
        <taxon>Pseudomonadota</taxon>
        <taxon>Alphaproteobacteria</taxon>
        <taxon>Acetobacterales</taxon>
        <taxon>Roseomonadaceae</taxon>
        <taxon>Roseomonas</taxon>
    </lineage>
</organism>
<dbReference type="RefSeq" id="WP_377044414.1">
    <property type="nucleotide sequence ID" value="NZ_JBHLUN010000007.1"/>
</dbReference>
<sequence>MSPAQHLRQIAAAARRELRRRPALHRPLRRAVILAMRVRPVAELVTRLLEPHRRATILAYPQWVRENDTITEADRAAIRAAIPGLARKPLISVVMPAYNTDPALLRAAVASVQRQLYPHWELCVADDASPDGRAWALLQELAAADKRIKVMRREQNGHISAATNSALALATGEFVALMDHDDLLPEHALFEVAAEISAYPDADMIYSDEDKIDGRGRRSAPYFKPDFNAELLLGQNFISHLGVYRRSLLEEIGGLRVGFEGSQDYDLALRATERTTPERIRHIPAVLYHWRQGASEQSFSESALARCADSARRAVAEHLRRTGVGDAVVGNLEDMPAWVEVRRPLPAPLPLVSAIIPTRDRAGLLRTCVEGLLHRTDYPALEVIIVDNGSEEAETLALFRELSADARVRVLRIEGPFNYAALNNQAAAEARGEILLLLNNDIEVIEPGWLKAMVAHAVRPEIGAVGARLLYADGRVQHAGVILGVGGDPAVAGHLHSTALRSDPGYFGHLRLAREASAVTAACMALRRSVFEEAGGFDQEKLKVAFNDVDLCLKIRALGYRIVWTPLAELYHLESVSRGSDLRPETIERFKREIAVMRERWGPVLDNDPFYGPNFARMGGHYELAARTRRVRPWQAGHTAAGTG</sequence>
<proteinExistence type="predicted"/>